<dbReference type="Proteomes" id="UP000225889">
    <property type="component" value="Unassembled WGS sequence"/>
</dbReference>
<reference evidence="2 3" key="2">
    <citation type="submission" date="2017-10" db="EMBL/GenBank/DDBJ databases">
        <authorList>
            <person name="Banno H."/>
            <person name="Chua N.-H."/>
        </authorList>
    </citation>
    <scope>NUCLEOTIDE SEQUENCE [LARGE SCALE GENOMIC DNA]</scope>
    <source>
        <strain evidence="2 3">JK626</strain>
    </source>
</reference>
<organism evidence="2 3">
    <name type="scientific">Pseudobutyrivibrio ruminis</name>
    <dbReference type="NCBI Taxonomy" id="46206"/>
    <lineage>
        <taxon>Bacteria</taxon>
        <taxon>Bacillati</taxon>
        <taxon>Bacillota</taxon>
        <taxon>Clostridia</taxon>
        <taxon>Lachnospirales</taxon>
        <taxon>Lachnospiraceae</taxon>
        <taxon>Pseudobutyrivibrio</taxon>
    </lineage>
</organism>
<evidence type="ECO:0000256" key="1">
    <source>
        <dbReference type="SAM" id="Phobius"/>
    </source>
</evidence>
<dbReference type="AlphaFoldDB" id="A0A2G3DS74"/>
<name>A0A2G3DS74_9FIRM</name>
<feature type="transmembrane region" description="Helical" evidence="1">
    <location>
        <begin position="30"/>
        <end position="55"/>
    </location>
</feature>
<reference evidence="2 3" key="1">
    <citation type="submission" date="2017-10" db="EMBL/GenBank/DDBJ databases">
        <title>Resolving the taxonomy of Roseburia spp., Eubacterium rectale and Agathobacter spp. through phylogenomic analysis.</title>
        <authorList>
            <person name="Sheridan P.O."/>
            <person name="Walker A.W."/>
            <person name="Duncan S.H."/>
            <person name="Scott K.P."/>
            <person name="Toole P.W.O."/>
            <person name="Luis P."/>
            <person name="Flint H.J."/>
        </authorList>
    </citation>
    <scope>NUCLEOTIDE SEQUENCE [LARGE SCALE GENOMIC DNA]</scope>
    <source>
        <strain evidence="2 3">JK626</strain>
    </source>
</reference>
<keyword evidence="1" id="KW-0472">Membrane</keyword>
<proteinExistence type="predicted"/>
<accession>A0A2G3DS74</accession>
<comment type="caution">
    <text evidence="2">The sequence shown here is derived from an EMBL/GenBank/DDBJ whole genome shotgun (WGS) entry which is preliminary data.</text>
</comment>
<protein>
    <submittedName>
        <fullName evidence="2">Uncharacterized protein</fullName>
    </submittedName>
</protein>
<dbReference type="EMBL" id="PDYF01000053">
    <property type="protein sequence ID" value="PHU33886.1"/>
    <property type="molecule type" value="Genomic_DNA"/>
</dbReference>
<evidence type="ECO:0000313" key="3">
    <source>
        <dbReference type="Proteomes" id="UP000225889"/>
    </source>
</evidence>
<keyword evidence="1" id="KW-0812">Transmembrane</keyword>
<keyword evidence="1" id="KW-1133">Transmembrane helix</keyword>
<sequence length="64" mass="7446">MEKKISSWVRIILFMTGAIALSVLGNNLPFWVWALVFVAIELVGKMLIRLIVWFLNRNKDKNDL</sequence>
<gene>
    <name evidence="2" type="ORF">CSX01_12955</name>
</gene>
<evidence type="ECO:0000313" key="2">
    <source>
        <dbReference type="EMBL" id="PHU33886.1"/>
    </source>
</evidence>
<feature type="transmembrane region" description="Helical" evidence="1">
    <location>
        <begin position="7"/>
        <end position="24"/>
    </location>
</feature>